<feature type="coiled-coil region" evidence="1">
    <location>
        <begin position="130"/>
        <end position="157"/>
    </location>
</feature>
<reference evidence="4 5" key="1">
    <citation type="submission" date="2018-08" db="EMBL/GenBank/DDBJ databases">
        <title>Chitinophagaceae sp. K23C18032701, a novel bacterium isolated from forest soil.</title>
        <authorList>
            <person name="Wang C."/>
        </authorList>
    </citation>
    <scope>NUCLEOTIDE SEQUENCE [LARGE SCALE GENOMIC DNA]</scope>
    <source>
        <strain evidence="4 5">K23C18032701</strain>
    </source>
</reference>
<accession>A0A3E1NPN9</accession>
<dbReference type="GO" id="GO:0005886">
    <property type="term" value="C:plasma membrane"/>
    <property type="evidence" value="ECO:0007669"/>
    <property type="project" value="InterPro"/>
</dbReference>
<evidence type="ECO:0000259" key="3">
    <source>
        <dbReference type="Pfam" id="PF10099"/>
    </source>
</evidence>
<keyword evidence="2" id="KW-0812">Transmembrane</keyword>
<evidence type="ECO:0000313" key="4">
    <source>
        <dbReference type="EMBL" id="RFM29883.1"/>
    </source>
</evidence>
<protein>
    <recommendedName>
        <fullName evidence="3">Anti-sigma K factor RskA C-terminal domain-containing protein</fullName>
    </recommendedName>
</protein>
<dbReference type="PANTHER" id="PTHR37461:SF1">
    <property type="entry name" value="ANTI-SIGMA-K FACTOR RSKA"/>
    <property type="match status" value="1"/>
</dbReference>
<feature type="transmembrane region" description="Helical" evidence="2">
    <location>
        <begin position="108"/>
        <end position="127"/>
    </location>
</feature>
<keyword evidence="2" id="KW-1133">Transmembrane helix</keyword>
<dbReference type="OrthoDB" id="1420916at2"/>
<dbReference type="InterPro" id="IPR051474">
    <property type="entry name" value="Anti-sigma-K/W_factor"/>
</dbReference>
<keyword evidence="1" id="KW-0175">Coiled coil</keyword>
<name>A0A3E1NPN9_9BACT</name>
<keyword evidence="2" id="KW-0472">Membrane</keyword>
<comment type="caution">
    <text evidence="4">The sequence shown here is derived from an EMBL/GenBank/DDBJ whole genome shotgun (WGS) entry which is preliminary data.</text>
</comment>
<evidence type="ECO:0000256" key="2">
    <source>
        <dbReference type="SAM" id="Phobius"/>
    </source>
</evidence>
<evidence type="ECO:0000313" key="5">
    <source>
        <dbReference type="Proteomes" id="UP000261284"/>
    </source>
</evidence>
<gene>
    <name evidence="4" type="ORF">DXN05_02600</name>
</gene>
<dbReference type="EMBL" id="QTJU01000001">
    <property type="protein sequence ID" value="RFM29883.1"/>
    <property type="molecule type" value="Genomic_DNA"/>
</dbReference>
<sequence length="275" mass="29926">MDTQAYIQSGIIESYVLGLATAEEAAELQQLCAQYPEIKAAVEAFELELEQQAMNDAIAPDAAVKTALMATLFNEEQQQAIVQPIGTGAPVIPMHPVYPSHHKTWQTIAAAAILLFVVSAGFNIYYYNHYQSARNEYQALLQERNNLQASNDTYKAKFNEAASSLRMMGDTAMHAVKMNGLPGKEGSYATVYWNKQNNDVYLLANNLPQTPAGHQYQLWAIVNGQPVDAGMISDCAGALCKMKTIANAQAFAITLEKEGGSPTPTLTAMLVMGKV</sequence>
<dbReference type="Pfam" id="PF10099">
    <property type="entry name" value="RskA_C"/>
    <property type="match status" value="1"/>
</dbReference>
<dbReference type="GO" id="GO:0016989">
    <property type="term" value="F:sigma factor antagonist activity"/>
    <property type="evidence" value="ECO:0007669"/>
    <property type="project" value="TreeGrafter"/>
</dbReference>
<proteinExistence type="predicted"/>
<dbReference type="GO" id="GO:0006417">
    <property type="term" value="P:regulation of translation"/>
    <property type="evidence" value="ECO:0007669"/>
    <property type="project" value="TreeGrafter"/>
</dbReference>
<keyword evidence="5" id="KW-1185">Reference proteome</keyword>
<evidence type="ECO:0000256" key="1">
    <source>
        <dbReference type="SAM" id="Coils"/>
    </source>
</evidence>
<dbReference type="PANTHER" id="PTHR37461">
    <property type="entry name" value="ANTI-SIGMA-K FACTOR RSKA"/>
    <property type="match status" value="1"/>
</dbReference>
<organism evidence="4 5">
    <name type="scientific">Deminuibacter soli</name>
    <dbReference type="NCBI Taxonomy" id="2291815"/>
    <lineage>
        <taxon>Bacteria</taxon>
        <taxon>Pseudomonadati</taxon>
        <taxon>Bacteroidota</taxon>
        <taxon>Chitinophagia</taxon>
        <taxon>Chitinophagales</taxon>
        <taxon>Chitinophagaceae</taxon>
        <taxon>Deminuibacter</taxon>
    </lineage>
</organism>
<dbReference type="InterPro" id="IPR018764">
    <property type="entry name" value="RskA_C"/>
</dbReference>
<dbReference type="Proteomes" id="UP000261284">
    <property type="component" value="Unassembled WGS sequence"/>
</dbReference>
<dbReference type="RefSeq" id="WP_116845638.1">
    <property type="nucleotide sequence ID" value="NZ_QTJU01000001.1"/>
</dbReference>
<feature type="domain" description="Anti-sigma K factor RskA C-terminal" evidence="3">
    <location>
        <begin position="109"/>
        <end position="265"/>
    </location>
</feature>
<dbReference type="AlphaFoldDB" id="A0A3E1NPN9"/>